<accession>A0A495V282</accession>
<protein>
    <submittedName>
        <fullName evidence="1">Uncharacterized protein</fullName>
    </submittedName>
</protein>
<dbReference type="EMBL" id="RBXL01000001">
    <property type="protein sequence ID" value="RKT43531.1"/>
    <property type="molecule type" value="Genomic_DNA"/>
</dbReference>
<organism evidence="1 2">
    <name type="scientific">Thiocapsa rosea</name>
    <dbReference type="NCBI Taxonomy" id="69360"/>
    <lineage>
        <taxon>Bacteria</taxon>
        <taxon>Pseudomonadati</taxon>
        <taxon>Pseudomonadota</taxon>
        <taxon>Gammaproteobacteria</taxon>
        <taxon>Chromatiales</taxon>
        <taxon>Chromatiaceae</taxon>
        <taxon>Thiocapsa</taxon>
    </lineage>
</organism>
<name>A0A495V282_9GAMM</name>
<dbReference type="AlphaFoldDB" id="A0A495V282"/>
<evidence type="ECO:0000313" key="1">
    <source>
        <dbReference type="EMBL" id="RKT43531.1"/>
    </source>
</evidence>
<comment type="caution">
    <text evidence="1">The sequence shown here is derived from an EMBL/GenBank/DDBJ whole genome shotgun (WGS) entry which is preliminary data.</text>
</comment>
<reference evidence="1 2" key="1">
    <citation type="submission" date="2018-10" db="EMBL/GenBank/DDBJ databases">
        <title>Genomic Encyclopedia of Archaeal and Bacterial Type Strains, Phase II (KMG-II): from individual species to whole genera.</title>
        <authorList>
            <person name="Goeker M."/>
        </authorList>
    </citation>
    <scope>NUCLEOTIDE SEQUENCE [LARGE SCALE GENOMIC DNA]</scope>
    <source>
        <strain evidence="1 2">DSM 235</strain>
    </source>
</reference>
<sequence length="96" mass="10368">MADLTESSCLLEEVAGTHTRGEQAPPGVRRKRLVEAIVLAGRDMRRRVLTELGVMKIGGKGSQITRAGHNQPSLARCGATRPQRFRGGAFRSAIPC</sequence>
<proteinExistence type="predicted"/>
<dbReference type="Proteomes" id="UP000274556">
    <property type="component" value="Unassembled WGS sequence"/>
</dbReference>
<evidence type="ECO:0000313" key="2">
    <source>
        <dbReference type="Proteomes" id="UP000274556"/>
    </source>
</evidence>
<keyword evidence="2" id="KW-1185">Reference proteome</keyword>
<gene>
    <name evidence="1" type="ORF">BDD21_0868</name>
</gene>